<comment type="caution">
    <text evidence="1">The sequence shown here is derived from an EMBL/GenBank/DDBJ whole genome shotgun (WGS) entry which is preliminary data.</text>
</comment>
<evidence type="ECO:0008006" key="3">
    <source>
        <dbReference type="Google" id="ProtNLM"/>
    </source>
</evidence>
<reference evidence="1" key="2">
    <citation type="submission" date="2021-09" db="EMBL/GenBank/DDBJ databases">
        <authorList>
            <person name="Jia N."/>
            <person name="Wang J."/>
            <person name="Shi W."/>
            <person name="Du L."/>
            <person name="Sun Y."/>
            <person name="Zhan W."/>
            <person name="Jiang J."/>
            <person name="Wang Q."/>
            <person name="Zhang B."/>
            <person name="Ji P."/>
            <person name="Sakyi L.B."/>
            <person name="Cui X."/>
            <person name="Yuan T."/>
            <person name="Jiang B."/>
            <person name="Yang W."/>
            <person name="Lam T.T.-Y."/>
            <person name="Chang Q."/>
            <person name="Ding S."/>
            <person name="Wang X."/>
            <person name="Zhu J."/>
            <person name="Ruan X."/>
            <person name="Zhao L."/>
            <person name="Wei J."/>
            <person name="Que T."/>
            <person name="Du C."/>
            <person name="Cheng J."/>
            <person name="Dai P."/>
            <person name="Han X."/>
            <person name="Huang E."/>
            <person name="Gao Y."/>
            <person name="Liu J."/>
            <person name="Shao H."/>
            <person name="Ye R."/>
            <person name="Li L."/>
            <person name="Wei W."/>
            <person name="Wang X."/>
            <person name="Wang C."/>
            <person name="Huo Q."/>
            <person name="Li W."/>
            <person name="Guo W."/>
            <person name="Chen H."/>
            <person name="Chen S."/>
            <person name="Zhou L."/>
            <person name="Zhou L."/>
            <person name="Ni X."/>
            <person name="Tian J."/>
            <person name="Zhou Y."/>
            <person name="Sheng Y."/>
            <person name="Liu T."/>
            <person name="Pan Y."/>
            <person name="Xia L."/>
            <person name="Li J."/>
            <person name="Zhao F."/>
            <person name="Cao W."/>
        </authorList>
    </citation>
    <scope>NUCLEOTIDE SEQUENCE</scope>
    <source>
        <strain evidence="1">Rsan-2018</strain>
        <tissue evidence="1">Larvae</tissue>
    </source>
</reference>
<name>A0A9D4Q9U2_RHISA</name>
<keyword evidence="2" id="KW-1185">Reference proteome</keyword>
<evidence type="ECO:0000313" key="2">
    <source>
        <dbReference type="Proteomes" id="UP000821837"/>
    </source>
</evidence>
<sequence>MEPPLSVVLRFGFRAISGVAEFFRPSNLRKGKKLVNVNMPFDITDDPLTDDGLEVDKPHCITVPERDFVHLSDGSFHLAKGVVITASQAAKVLKNKKAAIDCKDTAQAIWGTELLSERSVYGVAAPKARATGQLPKQLLTPTKADVVTATVRHWGTIKGEDVSAAIANITKVLSEKIQDARKSTKRLAAMSKTNK</sequence>
<proteinExistence type="predicted"/>
<dbReference type="VEuPathDB" id="VectorBase:RSAN_046062"/>
<dbReference type="GO" id="GO:0045892">
    <property type="term" value="P:negative regulation of DNA-templated transcription"/>
    <property type="evidence" value="ECO:0007669"/>
    <property type="project" value="InterPro"/>
</dbReference>
<dbReference type="PANTHER" id="PTHR14628">
    <property type="entry name" value="BEN DOMAIN-CONTAINING PROTEIN 5"/>
    <property type="match status" value="1"/>
</dbReference>
<dbReference type="GO" id="GO:0003677">
    <property type="term" value="F:DNA binding"/>
    <property type="evidence" value="ECO:0007669"/>
    <property type="project" value="InterPro"/>
</dbReference>
<accession>A0A9D4Q9U2</accession>
<evidence type="ECO:0000313" key="1">
    <source>
        <dbReference type="EMBL" id="KAH7971952.1"/>
    </source>
</evidence>
<organism evidence="1 2">
    <name type="scientific">Rhipicephalus sanguineus</name>
    <name type="common">Brown dog tick</name>
    <name type="synonym">Ixodes sanguineus</name>
    <dbReference type="NCBI Taxonomy" id="34632"/>
    <lineage>
        <taxon>Eukaryota</taxon>
        <taxon>Metazoa</taxon>
        <taxon>Ecdysozoa</taxon>
        <taxon>Arthropoda</taxon>
        <taxon>Chelicerata</taxon>
        <taxon>Arachnida</taxon>
        <taxon>Acari</taxon>
        <taxon>Parasitiformes</taxon>
        <taxon>Ixodida</taxon>
        <taxon>Ixodoidea</taxon>
        <taxon>Ixodidae</taxon>
        <taxon>Rhipicephalinae</taxon>
        <taxon>Rhipicephalus</taxon>
        <taxon>Rhipicephalus</taxon>
    </lineage>
</organism>
<dbReference type="InterPro" id="IPR040391">
    <property type="entry name" value="BEND5"/>
</dbReference>
<dbReference type="AlphaFoldDB" id="A0A9D4Q9U2"/>
<dbReference type="EMBL" id="JABSTV010001247">
    <property type="protein sequence ID" value="KAH7971952.1"/>
    <property type="molecule type" value="Genomic_DNA"/>
</dbReference>
<dbReference type="Proteomes" id="UP000821837">
    <property type="component" value="Chromosome 11"/>
</dbReference>
<protein>
    <recommendedName>
        <fullName evidence="3">BEN domain-containing protein</fullName>
    </recommendedName>
</protein>
<gene>
    <name evidence="1" type="ORF">HPB52_004383</name>
</gene>
<dbReference type="PANTHER" id="PTHR14628:SF1">
    <property type="entry name" value="BEN DOMAIN-CONTAINING PROTEIN 5"/>
    <property type="match status" value="1"/>
</dbReference>
<reference evidence="1" key="1">
    <citation type="journal article" date="2020" name="Cell">
        <title>Large-Scale Comparative Analyses of Tick Genomes Elucidate Their Genetic Diversity and Vector Capacities.</title>
        <authorList>
            <consortium name="Tick Genome and Microbiome Consortium (TIGMIC)"/>
            <person name="Jia N."/>
            <person name="Wang J."/>
            <person name="Shi W."/>
            <person name="Du L."/>
            <person name="Sun Y."/>
            <person name="Zhan W."/>
            <person name="Jiang J.F."/>
            <person name="Wang Q."/>
            <person name="Zhang B."/>
            <person name="Ji P."/>
            <person name="Bell-Sakyi L."/>
            <person name="Cui X.M."/>
            <person name="Yuan T.T."/>
            <person name="Jiang B.G."/>
            <person name="Yang W.F."/>
            <person name="Lam T.T."/>
            <person name="Chang Q.C."/>
            <person name="Ding S.J."/>
            <person name="Wang X.J."/>
            <person name="Zhu J.G."/>
            <person name="Ruan X.D."/>
            <person name="Zhao L."/>
            <person name="Wei J.T."/>
            <person name="Ye R.Z."/>
            <person name="Que T.C."/>
            <person name="Du C.H."/>
            <person name="Zhou Y.H."/>
            <person name="Cheng J.X."/>
            <person name="Dai P.F."/>
            <person name="Guo W.B."/>
            <person name="Han X.H."/>
            <person name="Huang E.J."/>
            <person name="Li L.F."/>
            <person name="Wei W."/>
            <person name="Gao Y.C."/>
            <person name="Liu J.Z."/>
            <person name="Shao H.Z."/>
            <person name="Wang X."/>
            <person name="Wang C.C."/>
            <person name="Yang T.C."/>
            <person name="Huo Q.B."/>
            <person name="Li W."/>
            <person name="Chen H.Y."/>
            <person name="Chen S.E."/>
            <person name="Zhou L.G."/>
            <person name="Ni X.B."/>
            <person name="Tian J.H."/>
            <person name="Sheng Y."/>
            <person name="Liu T."/>
            <person name="Pan Y.S."/>
            <person name="Xia L.Y."/>
            <person name="Li J."/>
            <person name="Zhao F."/>
            <person name="Cao W.C."/>
        </authorList>
    </citation>
    <scope>NUCLEOTIDE SEQUENCE</scope>
    <source>
        <strain evidence="1">Rsan-2018</strain>
    </source>
</reference>